<dbReference type="SUPFAM" id="SSF51161">
    <property type="entry name" value="Trimeric LpxA-like enzymes"/>
    <property type="match status" value="1"/>
</dbReference>
<dbReference type="Gene3D" id="2.160.10.10">
    <property type="entry name" value="Hexapeptide repeat proteins"/>
    <property type="match status" value="1"/>
</dbReference>
<dbReference type="PANTHER" id="PTHR13061">
    <property type="entry name" value="DYNACTIN SUBUNIT P25"/>
    <property type="match status" value="1"/>
</dbReference>
<dbReference type="InterPro" id="IPR050484">
    <property type="entry name" value="Transf_Hexapept/Carb_Anhydrase"/>
</dbReference>
<name>A0A7S1PL05_NEODS</name>
<dbReference type="PANTHER" id="PTHR13061:SF29">
    <property type="entry name" value="GAMMA CARBONIC ANHYDRASE-LIKE 1, MITOCHONDRIAL-RELATED"/>
    <property type="match status" value="1"/>
</dbReference>
<gene>
    <name evidence="1" type="ORF">NDES1114_LOCUS784</name>
</gene>
<dbReference type="InterPro" id="IPR011004">
    <property type="entry name" value="Trimer_LpxA-like_sf"/>
</dbReference>
<evidence type="ECO:0000313" key="1">
    <source>
        <dbReference type="EMBL" id="CAD9089079.1"/>
    </source>
</evidence>
<reference evidence="1" key="1">
    <citation type="submission" date="2021-01" db="EMBL/GenBank/DDBJ databases">
        <authorList>
            <person name="Corre E."/>
            <person name="Pelletier E."/>
            <person name="Niang G."/>
            <person name="Scheremetjew M."/>
            <person name="Finn R."/>
            <person name="Kale V."/>
            <person name="Holt S."/>
            <person name="Cochrane G."/>
            <person name="Meng A."/>
            <person name="Brown T."/>
            <person name="Cohen L."/>
        </authorList>
    </citation>
    <scope>NUCLEOTIDE SEQUENCE</scope>
    <source>
        <strain evidence="1">CCAP 1951/1</strain>
    </source>
</reference>
<sequence length="337" mass="37162">MLRRSAIFRNAPELQGTPFKGKTTSFGYMLDTSNREKVNDLGPGDLKVGIFDPYWNSPFIAMYEKTAVTFKHIAYKLVKLSNRMLKSYPKEQLYRLRRIVKFGDHRPVVRDNCFIAPSAVVIGDVVVGRKATVGYNAIVHGDSGAVRIGESACLNDKSIVNGPARIGKWTTIDPQAVVDQADVASCSFVGSKSVVGKGARIESGAMLCAASTLKPGTVIPSGEIWSGNPAMKLGTLTDTEKGYIIKAAKHMVLLNLEHTATWEVTYEDHEDVRLARETWAQWAHGQLEVRIRPYYSRAGPKDTGRFNKSPLEALQGRIDGGMFESQHIEGGNKGNMW</sequence>
<protein>
    <submittedName>
        <fullName evidence="1">Uncharacterized protein</fullName>
    </submittedName>
</protein>
<dbReference type="EMBL" id="HBGF01001144">
    <property type="protein sequence ID" value="CAD9089079.1"/>
    <property type="molecule type" value="Transcribed_RNA"/>
</dbReference>
<dbReference type="AlphaFoldDB" id="A0A7S1PL05"/>
<proteinExistence type="predicted"/>
<dbReference type="InterPro" id="IPR047324">
    <property type="entry name" value="LbH_gamma_CA-like"/>
</dbReference>
<accession>A0A7S1PL05</accession>
<dbReference type="CDD" id="cd04645">
    <property type="entry name" value="LbH_gamma_CA_like"/>
    <property type="match status" value="1"/>
</dbReference>
<organism evidence="1">
    <name type="scientific">Neobodo designis</name>
    <name type="common">Flagellated protozoan</name>
    <name type="synonym">Bodo designis</name>
    <dbReference type="NCBI Taxonomy" id="312471"/>
    <lineage>
        <taxon>Eukaryota</taxon>
        <taxon>Discoba</taxon>
        <taxon>Euglenozoa</taxon>
        <taxon>Kinetoplastea</taxon>
        <taxon>Metakinetoplastina</taxon>
        <taxon>Neobodonida</taxon>
        <taxon>Neobodo</taxon>
    </lineage>
</organism>